<feature type="domain" description="Solute-binding protein family 5" evidence="1">
    <location>
        <begin position="90"/>
        <end position="423"/>
    </location>
</feature>
<comment type="caution">
    <text evidence="2">The sequence shown here is derived from an EMBL/GenBank/DDBJ whole genome shotgun (WGS) entry which is preliminary data.</text>
</comment>
<name>A0A1Q9LE56_9PSEU</name>
<dbReference type="Proteomes" id="UP000186040">
    <property type="component" value="Unassembled WGS sequence"/>
</dbReference>
<dbReference type="InterPro" id="IPR039424">
    <property type="entry name" value="SBP_5"/>
</dbReference>
<organism evidence="2 3">
    <name type="scientific">Actinokineospora bangkokensis</name>
    <dbReference type="NCBI Taxonomy" id="1193682"/>
    <lineage>
        <taxon>Bacteria</taxon>
        <taxon>Bacillati</taxon>
        <taxon>Actinomycetota</taxon>
        <taxon>Actinomycetes</taxon>
        <taxon>Pseudonocardiales</taxon>
        <taxon>Pseudonocardiaceae</taxon>
        <taxon>Actinokineospora</taxon>
    </lineage>
</organism>
<reference evidence="2 3" key="1">
    <citation type="submission" date="2016-10" db="EMBL/GenBank/DDBJ databases">
        <title>The Draft Genome Sequence of Actinokineospora bangkokensis 44EHWT reveals the biosynthetic pathway of antifungal compounds Thailandins with unusual extender unit butylmalonyl-CoA.</title>
        <authorList>
            <person name="Greule A."/>
            <person name="Intra B."/>
            <person name="Flemming S."/>
            <person name="Rommel M.G."/>
            <person name="Panbangred W."/>
            <person name="Bechthold A."/>
        </authorList>
    </citation>
    <scope>NUCLEOTIDE SEQUENCE [LARGE SCALE GENOMIC DNA]</scope>
    <source>
        <strain evidence="2 3">44EHW</strain>
    </source>
</reference>
<dbReference type="PANTHER" id="PTHR30290:SF65">
    <property type="entry name" value="MONOACYL PHOSPHATIDYLINOSITOL TETRAMANNOSIDE-BINDING PROTEIN LPQW-RELATED"/>
    <property type="match status" value="1"/>
</dbReference>
<accession>A0A1Q9LE56</accession>
<dbReference type="SUPFAM" id="SSF53850">
    <property type="entry name" value="Periplasmic binding protein-like II"/>
    <property type="match status" value="1"/>
</dbReference>
<evidence type="ECO:0000313" key="3">
    <source>
        <dbReference type="Proteomes" id="UP000186040"/>
    </source>
</evidence>
<protein>
    <submittedName>
        <fullName evidence="2">Peptide ABC transporter substrate-binding protein</fullName>
    </submittedName>
</protein>
<dbReference type="Pfam" id="PF00496">
    <property type="entry name" value="SBP_bac_5"/>
    <property type="match status" value="1"/>
</dbReference>
<keyword evidence="3" id="KW-1185">Reference proteome</keyword>
<dbReference type="GO" id="GO:1904680">
    <property type="term" value="F:peptide transmembrane transporter activity"/>
    <property type="evidence" value="ECO:0007669"/>
    <property type="project" value="TreeGrafter"/>
</dbReference>
<dbReference type="Gene3D" id="3.90.76.10">
    <property type="entry name" value="Dipeptide-binding Protein, Domain 1"/>
    <property type="match status" value="1"/>
</dbReference>
<evidence type="ECO:0000313" key="2">
    <source>
        <dbReference type="EMBL" id="OLR90328.1"/>
    </source>
</evidence>
<gene>
    <name evidence="2" type="ORF">BJP25_03670</name>
</gene>
<dbReference type="Gene3D" id="3.40.190.10">
    <property type="entry name" value="Periplasmic binding protein-like II"/>
    <property type="match status" value="1"/>
</dbReference>
<dbReference type="InterPro" id="IPR000914">
    <property type="entry name" value="SBP_5_dom"/>
</dbReference>
<dbReference type="PANTHER" id="PTHR30290">
    <property type="entry name" value="PERIPLASMIC BINDING COMPONENT OF ABC TRANSPORTER"/>
    <property type="match status" value="1"/>
</dbReference>
<dbReference type="GO" id="GO:0015833">
    <property type="term" value="P:peptide transport"/>
    <property type="evidence" value="ECO:0007669"/>
    <property type="project" value="TreeGrafter"/>
</dbReference>
<sequence length="560" mass="57845">MVAVVGGLLAGCTNAPPPPLVTSEVVRTQPSSKPDTGEAVVGVDSVQGGYNPHKLADQSTVTTALAQAVLPSVFRPGPDGALRLDRTLMTSAEVSSAEPYTVVYRVRPEAAWSDSAPIAAEDFVYLWQQLREAPGSIDGAGYRLISNISARDSGREVTVTFAKPYPGWRSLFANLLPAHLLKDIPGGWANALAENYPVAGGPFSVRSLDRDRGEVVLERNDRYWATPAPLDRVVLRRGDLGTVTGALRTGHDQLALLRLDAEGLATVRALEPDVTTTQVPRAAVATVLLRPVGTAMADQRVRAAVAALLDRRALVAAGTGGGPSATALADAQVLAPSAPGYRATLPAGQFAAVDAARSAQLLTEAGYAKGPDGVWAFGGAPLELVIAAPQGREDYLDTARELQRQLAAGGVKATLLTPDAEQLYGELLAQEPATGGTAPGQRVDVVVAPQPAGGDPASLPDTRFGCGTASGDGSVPAVVNPAAFCDPGLQQTLDGALTGATPLGDALAVLEPALWSRLVAIPLYQEVDTLVVRREMTGVSAGPPFAGPFAGSPGWQRAGG</sequence>
<proteinExistence type="predicted"/>
<evidence type="ECO:0000259" key="1">
    <source>
        <dbReference type="Pfam" id="PF00496"/>
    </source>
</evidence>
<dbReference type="AlphaFoldDB" id="A0A1Q9LE56"/>
<dbReference type="STRING" id="1193682.BJP25_03670"/>
<dbReference type="Gene3D" id="3.10.105.10">
    <property type="entry name" value="Dipeptide-binding Protein, Domain 3"/>
    <property type="match status" value="1"/>
</dbReference>
<dbReference type="EMBL" id="MKQR01000028">
    <property type="protein sequence ID" value="OLR90328.1"/>
    <property type="molecule type" value="Genomic_DNA"/>
</dbReference>
<dbReference type="CDD" id="cd08501">
    <property type="entry name" value="PBP2_Lpqw"/>
    <property type="match status" value="1"/>
</dbReference>